<evidence type="ECO:0000313" key="2">
    <source>
        <dbReference type="EMBL" id="QED28450.1"/>
    </source>
</evidence>
<accession>A0A5B8XS11</accession>
<organism evidence="2 3">
    <name type="scientific">Microvenator marinus</name>
    <dbReference type="NCBI Taxonomy" id="2600177"/>
    <lineage>
        <taxon>Bacteria</taxon>
        <taxon>Deltaproteobacteria</taxon>
        <taxon>Bradymonadales</taxon>
        <taxon>Microvenatoraceae</taxon>
        <taxon>Microvenator</taxon>
    </lineage>
</organism>
<feature type="transmembrane region" description="Helical" evidence="1">
    <location>
        <begin position="26"/>
        <end position="46"/>
    </location>
</feature>
<evidence type="ECO:0000256" key="1">
    <source>
        <dbReference type="SAM" id="Phobius"/>
    </source>
</evidence>
<dbReference type="KEGG" id="bbae:FRD01_14640"/>
<sequence>MSELGVDDLLTEMPQERTTLEQYPSLFTALGILLTFLGLIFGIVSIDPTASSQEIQGSIADLIGGLSVAFVSSIFGIILSLYTLLSAKNELAKLEKNFSRAQLQYSKFCETSQSRVYQEILRLPDHFEQIIVNLRDQTTNVRQLASDLPAQISSAMQPHFQDLNGIMEDMGARAYNAHAAMLDSLMQAFLSKFSDSLEGYFEELKVAIEESVSLHRVAEEKYHSLIDELGTATNLLTQTTSSQSTLVENQGRNLVQFGNMAAEVRNSLDGLSTQLQGQERSLSTVATELQSMVHRVGLVSNQQNQIVESQARIISDGVGALERESKTLTMLVQDMRRELSAAEGKTVADLAKSLASFDSALQDAVNHFGGTLLTMNVRTQELERVLDDLKEVLGTRKIAS</sequence>
<dbReference type="EMBL" id="CP042467">
    <property type="protein sequence ID" value="QED28450.1"/>
    <property type="molecule type" value="Genomic_DNA"/>
</dbReference>
<keyword evidence="3" id="KW-1185">Reference proteome</keyword>
<keyword evidence="1" id="KW-1133">Transmembrane helix</keyword>
<keyword evidence="1" id="KW-0812">Transmembrane</keyword>
<evidence type="ECO:0000313" key="3">
    <source>
        <dbReference type="Proteomes" id="UP000321595"/>
    </source>
</evidence>
<name>A0A5B8XS11_9DELT</name>
<keyword evidence="1" id="KW-0472">Membrane</keyword>
<gene>
    <name evidence="2" type="ORF">FRD01_14640</name>
</gene>
<proteinExistence type="predicted"/>
<feature type="transmembrane region" description="Helical" evidence="1">
    <location>
        <begin position="58"/>
        <end position="85"/>
    </location>
</feature>
<protein>
    <submittedName>
        <fullName evidence="2">MotA/TolQ/ExbB proton channel family protein</fullName>
    </submittedName>
</protein>
<dbReference type="Proteomes" id="UP000321595">
    <property type="component" value="Chromosome"/>
</dbReference>
<reference evidence="2 3" key="1">
    <citation type="submission" date="2019-08" db="EMBL/GenBank/DDBJ databases">
        <authorList>
            <person name="Liang Q."/>
        </authorList>
    </citation>
    <scope>NUCLEOTIDE SEQUENCE [LARGE SCALE GENOMIC DNA]</scope>
    <source>
        <strain evidence="2 3">V1718</strain>
    </source>
</reference>
<dbReference type="RefSeq" id="WP_146960885.1">
    <property type="nucleotide sequence ID" value="NZ_CP042467.1"/>
</dbReference>
<dbReference type="AlphaFoldDB" id="A0A5B8XS11"/>